<dbReference type="EMBL" id="JACVVK020000493">
    <property type="protein sequence ID" value="KAK7471438.1"/>
    <property type="molecule type" value="Genomic_DNA"/>
</dbReference>
<reference evidence="1 2" key="1">
    <citation type="journal article" date="2023" name="Sci. Data">
        <title>Genome assembly of the Korean intertidal mud-creeper Batillaria attramentaria.</title>
        <authorList>
            <person name="Patra A.K."/>
            <person name="Ho P.T."/>
            <person name="Jun S."/>
            <person name="Lee S.J."/>
            <person name="Kim Y."/>
            <person name="Won Y.J."/>
        </authorList>
    </citation>
    <scope>NUCLEOTIDE SEQUENCE [LARGE SCALE GENOMIC DNA]</scope>
    <source>
        <strain evidence="1">Wonlab-2016</strain>
    </source>
</reference>
<accession>A0ABD0JD88</accession>
<dbReference type="Proteomes" id="UP001519460">
    <property type="component" value="Unassembled WGS sequence"/>
</dbReference>
<proteinExistence type="predicted"/>
<protein>
    <submittedName>
        <fullName evidence="1">Uncharacterized protein</fullName>
    </submittedName>
</protein>
<evidence type="ECO:0000313" key="1">
    <source>
        <dbReference type="EMBL" id="KAK7471438.1"/>
    </source>
</evidence>
<sequence length="90" mass="9975">MTINFVTHGACRLKSSLGGFPSGQKSSSTSLLVQWDRQAQTTQHKALTVRTDYVRAKVLCLQPIEAWSLPNRMQQRTVARIIDLASSSSN</sequence>
<dbReference type="AlphaFoldDB" id="A0ABD0JD88"/>
<comment type="caution">
    <text evidence="1">The sequence shown here is derived from an EMBL/GenBank/DDBJ whole genome shotgun (WGS) entry which is preliminary data.</text>
</comment>
<name>A0ABD0JD88_9CAEN</name>
<keyword evidence="2" id="KW-1185">Reference proteome</keyword>
<evidence type="ECO:0000313" key="2">
    <source>
        <dbReference type="Proteomes" id="UP001519460"/>
    </source>
</evidence>
<organism evidence="1 2">
    <name type="scientific">Batillaria attramentaria</name>
    <dbReference type="NCBI Taxonomy" id="370345"/>
    <lineage>
        <taxon>Eukaryota</taxon>
        <taxon>Metazoa</taxon>
        <taxon>Spiralia</taxon>
        <taxon>Lophotrochozoa</taxon>
        <taxon>Mollusca</taxon>
        <taxon>Gastropoda</taxon>
        <taxon>Caenogastropoda</taxon>
        <taxon>Sorbeoconcha</taxon>
        <taxon>Cerithioidea</taxon>
        <taxon>Batillariidae</taxon>
        <taxon>Batillaria</taxon>
    </lineage>
</organism>
<gene>
    <name evidence="1" type="ORF">BaRGS_00035926</name>
</gene>